<gene>
    <name evidence="1" type="ORF">GQ61_05740</name>
</gene>
<dbReference type="PANTHER" id="PTHR43235">
    <property type="entry name" value="GLUTAMINE AMIDOTRANSFERASE PB2B2.05-RELATED"/>
    <property type="match status" value="1"/>
</dbReference>
<dbReference type="InterPro" id="IPR011697">
    <property type="entry name" value="Peptidase_C26"/>
</dbReference>
<organism evidence="1 2">
    <name type="scientific">Candidatus Nucleicultrix amoebiphila FS5</name>
    <dbReference type="NCBI Taxonomy" id="1414854"/>
    <lineage>
        <taxon>Bacteria</taxon>
        <taxon>Pseudomonadati</taxon>
        <taxon>Pseudomonadota</taxon>
        <taxon>Alphaproteobacteria</taxon>
        <taxon>Holosporales</taxon>
        <taxon>Candidatus Nucleicultricaceae</taxon>
        <taxon>Candidatus Nucleicultrix</taxon>
    </lineage>
</organism>
<dbReference type="GO" id="GO:0006598">
    <property type="term" value="P:polyamine catabolic process"/>
    <property type="evidence" value="ECO:0007669"/>
    <property type="project" value="TreeGrafter"/>
</dbReference>
<dbReference type="Proteomes" id="UP000237351">
    <property type="component" value="Chromosome"/>
</dbReference>
<dbReference type="InterPro" id="IPR029062">
    <property type="entry name" value="Class_I_gatase-like"/>
</dbReference>
<proteinExistence type="predicted"/>
<reference evidence="1 2" key="1">
    <citation type="submission" date="2014-06" db="EMBL/GenBank/DDBJ databases">
        <title>The genome of the endonuclear symbiont Nucleicultrix amoebiphila.</title>
        <authorList>
            <person name="Schulz F."/>
            <person name="Horn M."/>
        </authorList>
    </citation>
    <scope>NUCLEOTIDE SEQUENCE [LARGE SCALE GENOMIC DNA]</scope>
    <source>
        <strain evidence="1 2">FS5</strain>
    </source>
</reference>
<dbReference type="SUPFAM" id="SSF52317">
    <property type="entry name" value="Class I glutamine amidotransferase-like"/>
    <property type="match status" value="1"/>
</dbReference>
<evidence type="ECO:0000313" key="1">
    <source>
        <dbReference type="EMBL" id="ARN84871.1"/>
    </source>
</evidence>
<dbReference type="CDD" id="cd01745">
    <property type="entry name" value="GATase1_2"/>
    <property type="match status" value="1"/>
</dbReference>
<dbReference type="RefSeq" id="WP_085784370.1">
    <property type="nucleotide sequence ID" value="NZ_CP008743.1"/>
</dbReference>
<dbReference type="EMBL" id="CP008743">
    <property type="protein sequence ID" value="ARN84871.1"/>
    <property type="molecule type" value="Genomic_DNA"/>
</dbReference>
<dbReference type="STRING" id="1414854.GQ61_05740"/>
<evidence type="ECO:0000313" key="2">
    <source>
        <dbReference type="Proteomes" id="UP000237351"/>
    </source>
</evidence>
<dbReference type="GO" id="GO:0005829">
    <property type="term" value="C:cytosol"/>
    <property type="evidence" value="ECO:0007669"/>
    <property type="project" value="TreeGrafter"/>
</dbReference>
<dbReference type="OrthoDB" id="9813383at2"/>
<dbReference type="AlphaFoldDB" id="A0A1W6N4Z9"/>
<name>A0A1W6N4Z9_9PROT</name>
<dbReference type="PANTHER" id="PTHR43235:SF1">
    <property type="entry name" value="GLUTAMINE AMIDOTRANSFERASE PB2B2.05-RELATED"/>
    <property type="match status" value="1"/>
</dbReference>
<accession>A0A1W6N4Z9</accession>
<protein>
    <submittedName>
        <fullName evidence="1">Uncharacterized protein</fullName>
    </submittedName>
</protein>
<sequence length="250" mass="27315">MTTKIQKPLIGITLDYRQSGDYSAYPWFALSHRYVCAVEEAGGIPLLLAPTPATLEAVDHLHGIIFTGGDFDIDPARYGVSMCHPKVKINAHRTNSEMALFEKVFAKKIPILGICGGHQLMNVALGGSLNQHIEDDIANSLVHESNTAHPKGAQRHEPSHTIKIAPDSTLFNILQVTETAVNSSHHQCIKELGKGIIATAWAEDGIIEAIEVVDHPFCLGVQWHPEYHVSPQDPQIFKAFLKATQGIHGA</sequence>
<keyword evidence="2" id="KW-1185">Reference proteome</keyword>
<dbReference type="KEGG" id="naf:GQ61_05740"/>
<dbReference type="PROSITE" id="PS51273">
    <property type="entry name" value="GATASE_TYPE_1"/>
    <property type="match status" value="1"/>
</dbReference>
<dbReference type="InterPro" id="IPR044668">
    <property type="entry name" value="PuuD-like"/>
</dbReference>
<dbReference type="Gene3D" id="3.40.50.880">
    <property type="match status" value="1"/>
</dbReference>
<dbReference type="Pfam" id="PF07722">
    <property type="entry name" value="Peptidase_C26"/>
    <property type="match status" value="1"/>
</dbReference>
<dbReference type="GO" id="GO:0033969">
    <property type="term" value="F:gamma-glutamyl-gamma-aminobutyrate hydrolase activity"/>
    <property type="evidence" value="ECO:0007669"/>
    <property type="project" value="TreeGrafter"/>
</dbReference>